<dbReference type="RefSeq" id="XP_022089336.1">
    <property type="nucleotide sequence ID" value="XM_022233644.1"/>
</dbReference>
<dbReference type="AlphaFoldDB" id="A0A8B7YCC8"/>
<evidence type="ECO:0000256" key="6">
    <source>
        <dbReference type="ARBA" id="ARBA00022771"/>
    </source>
</evidence>
<dbReference type="OrthoDB" id="957735at2759"/>
<feature type="compositionally biased region" description="Low complexity" evidence="10">
    <location>
        <begin position="692"/>
        <end position="704"/>
    </location>
</feature>
<keyword evidence="9" id="KW-0175">Coiled coil</keyword>
<dbReference type="InterPro" id="IPR008942">
    <property type="entry name" value="ENTH_VHS"/>
</dbReference>
<dbReference type="CTD" id="9146"/>
<dbReference type="InterPro" id="IPR003903">
    <property type="entry name" value="UIM_dom"/>
</dbReference>
<dbReference type="Pfam" id="PF00790">
    <property type="entry name" value="VHS"/>
    <property type="match status" value="1"/>
</dbReference>
<evidence type="ECO:0000313" key="13">
    <source>
        <dbReference type="Proteomes" id="UP000694845"/>
    </source>
</evidence>
<dbReference type="PANTHER" id="PTHR46275">
    <property type="entry name" value="HEPATOCYTE GROWTH FACTOR-REGULATED TYROSINE KINASE SUBSTRATE"/>
    <property type="match status" value="1"/>
</dbReference>
<evidence type="ECO:0000256" key="1">
    <source>
        <dbReference type="ARBA" id="ARBA00004496"/>
    </source>
</evidence>
<dbReference type="PIRSF" id="PIRSF036956">
    <property type="entry name" value="Hrs_Vps27"/>
    <property type="match status" value="1"/>
</dbReference>
<dbReference type="SMART" id="SM00064">
    <property type="entry name" value="FYVE"/>
    <property type="match status" value="1"/>
</dbReference>
<dbReference type="GO" id="GO:0032456">
    <property type="term" value="P:endocytic recycling"/>
    <property type="evidence" value="ECO:0007669"/>
    <property type="project" value="TreeGrafter"/>
</dbReference>
<name>A0A8B7YCC8_ACAPL</name>
<sequence>MFSSSGKSGFDKALEKATSSLLLEPDWDATLQICDCIRQKDVTGKYVINALRKKLFDKNARVTLYALQVLESCVKNCGSTIHEEIACKQFMDDMKELSRSSNDGVKNKALEMIQAWAHAFRNESGLKIVVDTFNQLKGEGNTFPPLRESDAMFMAEKAPEWVDGDKCHTCRSEFGVVVRKHHCRHCGQLFCSKCSSKQLPIPKFGIEKAVRVCDPCYSKLTSRTETTSGSGGHDSDLPAEYLNSPLAQQSQAPPQRSERELQEEEELQLAMALSLDAAENKHIIDKDKSASSGHTSSPPPPSSSAPVMDPEADPELARYLNRSYWEQKQEESVKASATPSAPANAPDPTPATAPPLSQSVSTQPMYATSKVQEVAQNGEVPDDIEFLRTLSANLEVFVNRMKSDSSRGRSIASDTSVQTLFHTLTQMHPQLLSLLQEKEDKRAKMESLQDKLAQIHDAREALDALRDDHREKKRREAEEAERQRQIMLAQKLEIMRQKKQEYLQLQQQQALQRLQEHERELQMRHEQQKQQQQMRQIQYTAYAGMPLHQGGMMAAPPQGMMPQQQGIIPPPQGAMIPPGQYSVPQQTFSPPSSMQGSPAHSGYNPQQQTYNAPPPNVDPQATHQPPSNTQPGYTQAYQQPPQQSYQQAPPQGGAYPMGYQQQPPSTQPHPSQGPPSGTYSPLSSLDYPAQPPQQQQQQPPNNNPYNMQGMASSLPPSQQYGGPPTQGGMYQQQPGPPQDMQYGTNKGQQPVTQAQTQPQQDHPQEASLISFD</sequence>
<evidence type="ECO:0000313" key="14">
    <source>
        <dbReference type="RefSeq" id="XP_022089336.1"/>
    </source>
</evidence>
<evidence type="ECO:0000259" key="12">
    <source>
        <dbReference type="PROSITE" id="PS50179"/>
    </source>
</evidence>
<evidence type="ECO:0000256" key="5">
    <source>
        <dbReference type="ARBA" id="ARBA00022723"/>
    </source>
</evidence>
<reference evidence="14" key="1">
    <citation type="submission" date="2025-08" db="UniProtKB">
        <authorList>
            <consortium name="RefSeq"/>
        </authorList>
    </citation>
    <scope>IDENTIFICATION</scope>
</reference>
<feature type="region of interest" description="Disordered" evidence="10">
    <location>
        <begin position="285"/>
        <end position="311"/>
    </location>
</feature>
<dbReference type="InterPro" id="IPR011011">
    <property type="entry name" value="Znf_FYVE_PHD"/>
</dbReference>
<dbReference type="GO" id="GO:0035091">
    <property type="term" value="F:phosphatidylinositol binding"/>
    <property type="evidence" value="ECO:0007669"/>
    <property type="project" value="InterPro"/>
</dbReference>
<evidence type="ECO:0000256" key="8">
    <source>
        <dbReference type="PROSITE-ProRule" id="PRU00091"/>
    </source>
</evidence>
<dbReference type="InterPro" id="IPR013083">
    <property type="entry name" value="Znf_RING/FYVE/PHD"/>
</dbReference>
<dbReference type="Gene3D" id="1.25.40.90">
    <property type="match status" value="1"/>
</dbReference>
<dbReference type="GO" id="GO:0005769">
    <property type="term" value="C:early endosome"/>
    <property type="evidence" value="ECO:0007669"/>
    <property type="project" value="TreeGrafter"/>
</dbReference>
<dbReference type="InterPro" id="IPR017455">
    <property type="entry name" value="Znf_FYVE-rel"/>
</dbReference>
<dbReference type="Gene3D" id="1.20.5.1940">
    <property type="match status" value="1"/>
</dbReference>
<dbReference type="CDD" id="cd03569">
    <property type="entry name" value="VHS_Hrs"/>
    <property type="match status" value="1"/>
</dbReference>
<feature type="compositionally biased region" description="Polar residues" evidence="10">
    <location>
        <begin position="582"/>
        <end position="611"/>
    </location>
</feature>
<gene>
    <name evidence="14" type="primary">LOC110978555</name>
</gene>
<keyword evidence="4" id="KW-0597">Phosphoprotein</keyword>
<dbReference type="SUPFAM" id="SSF57903">
    <property type="entry name" value="FYVE/PHD zinc finger"/>
    <property type="match status" value="1"/>
</dbReference>
<dbReference type="InterPro" id="IPR000306">
    <property type="entry name" value="Znf_FYVE"/>
</dbReference>
<evidence type="ECO:0000259" key="11">
    <source>
        <dbReference type="PROSITE" id="PS50178"/>
    </source>
</evidence>
<keyword evidence="6 8" id="KW-0863">Zinc-finger</keyword>
<accession>A0A8B7YCC8</accession>
<evidence type="ECO:0000256" key="4">
    <source>
        <dbReference type="ARBA" id="ARBA00022553"/>
    </source>
</evidence>
<dbReference type="Proteomes" id="UP000694845">
    <property type="component" value="Unplaced"/>
</dbReference>
<dbReference type="SMART" id="SM00288">
    <property type="entry name" value="VHS"/>
    <property type="match status" value="1"/>
</dbReference>
<feature type="region of interest" description="Disordered" evidence="10">
    <location>
        <begin position="550"/>
        <end position="772"/>
    </location>
</feature>
<feature type="coiled-coil region" evidence="9">
    <location>
        <begin position="431"/>
        <end position="531"/>
    </location>
</feature>
<evidence type="ECO:0000256" key="3">
    <source>
        <dbReference type="ARBA" id="ARBA00022490"/>
    </source>
</evidence>
<dbReference type="GO" id="GO:0043130">
    <property type="term" value="F:ubiquitin binding"/>
    <property type="evidence" value="ECO:0007669"/>
    <property type="project" value="InterPro"/>
</dbReference>
<feature type="domain" description="FYVE-type" evidence="11">
    <location>
        <begin position="161"/>
        <end position="221"/>
    </location>
</feature>
<dbReference type="GeneID" id="110978555"/>
<dbReference type="PROSITE" id="PS50330">
    <property type="entry name" value="UIM"/>
    <property type="match status" value="1"/>
</dbReference>
<feature type="compositionally biased region" description="Polar residues" evidence="10">
    <location>
        <begin position="619"/>
        <end position="629"/>
    </location>
</feature>
<feature type="region of interest" description="Disordered" evidence="10">
    <location>
        <begin position="327"/>
        <end position="363"/>
    </location>
</feature>
<keyword evidence="7" id="KW-0862">Zinc</keyword>
<dbReference type="InterPro" id="IPR017073">
    <property type="entry name" value="HGS/VPS27"/>
</dbReference>
<dbReference type="FunFam" id="3.30.40.10:FF:000105">
    <property type="entry name" value="WD repeat and FYVE domain-containing protein 2"/>
    <property type="match status" value="1"/>
</dbReference>
<dbReference type="InterPro" id="IPR002014">
    <property type="entry name" value="VHS_dom"/>
</dbReference>
<feature type="compositionally biased region" description="Low complexity" evidence="10">
    <location>
        <begin position="335"/>
        <end position="344"/>
    </location>
</feature>
<dbReference type="SUPFAM" id="SSF48464">
    <property type="entry name" value="ENTH/VHS domain"/>
    <property type="match status" value="1"/>
</dbReference>
<evidence type="ECO:0000256" key="7">
    <source>
        <dbReference type="ARBA" id="ARBA00022833"/>
    </source>
</evidence>
<dbReference type="PANTHER" id="PTHR46275:SF1">
    <property type="entry name" value="HEPATOCYTE GROWTH FACTOR-REGULATED TYROSINE KINASE SUBSTRATE"/>
    <property type="match status" value="1"/>
</dbReference>
<evidence type="ECO:0000256" key="10">
    <source>
        <dbReference type="SAM" id="MobiDB-lite"/>
    </source>
</evidence>
<dbReference type="Pfam" id="PF01363">
    <property type="entry name" value="FYVE"/>
    <property type="match status" value="1"/>
</dbReference>
<dbReference type="GO" id="GO:0031623">
    <property type="term" value="P:receptor internalization"/>
    <property type="evidence" value="ECO:0007669"/>
    <property type="project" value="TreeGrafter"/>
</dbReference>
<proteinExistence type="predicted"/>
<dbReference type="PROSITE" id="PS50179">
    <property type="entry name" value="VHS"/>
    <property type="match status" value="1"/>
</dbReference>
<feature type="domain" description="VHS" evidence="12">
    <location>
        <begin position="17"/>
        <end position="144"/>
    </location>
</feature>
<keyword evidence="13" id="KW-1185">Reference proteome</keyword>
<feature type="compositionally biased region" description="Low complexity" evidence="10">
    <location>
        <begin position="246"/>
        <end position="255"/>
    </location>
</feature>
<dbReference type="OMA" id="DQQCSAK"/>
<dbReference type="CDD" id="cd15720">
    <property type="entry name" value="FYVE_Hrs"/>
    <property type="match status" value="1"/>
</dbReference>
<dbReference type="PROSITE" id="PS50178">
    <property type="entry name" value="ZF_FYVE"/>
    <property type="match status" value="1"/>
</dbReference>
<dbReference type="KEGG" id="aplc:110978555"/>
<dbReference type="GO" id="GO:0008270">
    <property type="term" value="F:zinc ion binding"/>
    <property type="evidence" value="ECO:0007669"/>
    <property type="project" value="UniProtKB-KW"/>
</dbReference>
<feature type="compositionally biased region" description="Low complexity" evidence="10">
    <location>
        <begin position="550"/>
        <end position="580"/>
    </location>
</feature>
<dbReference type="CDD" id="cd21387">
    <property type="entry name" value="GAT_Hrs"/>
    <property type="match status" value="1"/>
</dbReference>
<evidence type="ECO:0000256" key="9">
    <source>
        <dbReference type="SAM" id="Coils"/>
    </source>
</evidence>
<comment type="subcellular location">
    <subcellularLocation>
        <location evidence="1">Cytoplasm</location>
    </subcellularLocation>
</comment>
<dbReference type="Gene3D" id="3.30.40.10">
    <property type="entry name" value="Zinc/RING finger domain, C3HC4 (zinc finger)"/>
    <property type="match status" value="1"/>
</dbReference>
<keyword evidence="5" id="KW-0479">Metal-binding</keyword>
<evidence type="ECO:0000256" key="2">
    <source>
        <dbReference type="ARBA" id="ARBA00015450"/>
    </source>
</evidence>
<protein>
    <recommendedName>
        <fullName evidence="2">Hepatocyte growth factor-regulated tyrosine kinase substrate</fullName>
    </recommendedName>
</protein>
<keyword evidence="3" id="KW-0963">Cytoplasm</keyword>
<feature type="region of interest" description="Disordered" evidence="10">
    <location>
        <begin position="246"/>
        <end position="267"/>
    </location>
</feature>
<feature type="compositionally biased region" description="Low complexity" evidence="10">
    <location>
        <begin position="715"/>
        <end position="761"/>
    </location>
</feature>
<feature type="compositionally biased region" description="Low complexity" evidence="10">
    <location>
        <begin position="630"/>
        <end position="664"/>
    </location>
</feature>
<organism evidence="13 14">
    <name type="scientific">Acanthaster planci</name>
    <name type="common">Crown-of-thorns starfish</name>
    <dbReference type="NCBI Taxonomy" id="133434"/>
    <lineage>
        <taxon>Eukaryota</taxon>
        <taxon>Metazoa</taxon>
        <taxon>Echinodermata</taxon>
        <taxon>Eleutherozoa</taxon>
        <taxon>Asterozoa</taxon>
        <taxon>Asteroidea</taxon>
        <taxon>Valvatacea</taxon>
        <taxon>Valvatida</taxon>
        <taxon>Acanthasteridae</taxon>
        <taxon>Acanthaster</taxon>
    </lineage>
</organism>
<dbReference type="Pfam" id="PF12210">
    <property type="entry name" value="Hrs_helical"/>
    <property type="match status" value="1"/>
</dbReference>
<feature type="region of interest" description="Disordered" evidence="10">
    <location>
        <begin position="221"/>
        <end position="240"/>
    </location>
</feature>
<dbReference type="InterPro" id="IPR024641">
    <property type="entry name" value="HRS_helical"/>
</dbReference>